<keyword evidence="1" id="KW-0732">Signal</keyword>
<dbReference type="PANTHER" id="PTHR35936">
    <property type="entry name" value="MEMBRANE-BOUND LYTIC MUREIN TRANSGLYCOSYLASE F"/>
    <property type="match status" value="1"/>
</dbReference>
<reference evidence="4" key="1">
    <citation type="journal article" date="2019" name="Int. J. Syst. Evol. Microbiol.">
        <title>The Global Catalogue of Microorganisms (GCM) 10K type strain sequencing project: providing services to taxonomists for standard genome sequencing and annotation.</title>
        <authorList>
            <consortium name="The Broad Institute Genomics Platform"/>
            <consortium name="The Broad Institute Genome Sequencing Center for Infectious Disease"/>
            <person name="Wu L."/>
            <person name="Ma J."/>
        </authorList>
    </citation>
    <scope>NUCLEOTIDE SEQUENCE [LARGE SCALE GENOMIC DNA]</scope>
    <source>
        <strain evidence="4">KCTC 42087</strain>
    </source>
</reference>
<evidence type="ECO:0000313" key="4">
    <source>
        <dbReference type="Proteomes" id="UP001596074"/>
    </source>
</evidence>
<evidence type="ECO:0000256" key="1">
    <source>
        <dbReference type="ARBA" id="ARBA00022729"/>
    </source>
</evidence>
<sequence>MTDRRVACGGRPPTPPARPLRLACIDAEAPPLFSRSQDGVTRHGYEPDAAALVAEVLGRPLEWVFTPWAEFVPALRAHEVDGVWCGQGITEARLRQVDFTRPYAVFNESVLVRRGAGVTGPDGLRGLRVAAIDGSTNMALAATFGGAVTVPFGGETDDVFGDMLAALRSGEVDAVVDDDVVFVPLGEDPDFELAFTVPTGNRWGVAVAKDRPGIRADLDGALAAVIADGRLEKAWRSWMPALPYPFGKD</sequence>
<dbReference type="PANTHER" id="PTHR35936:SF19">
    <property type="entry name" value="AMINO-ACID-BINDING PROTEIN YXEM-RELATED"/>
    <property type="match status" value="1"/>
</dbReference>
<name>A0ABW1A6Q0_9ACTN</name>
<keyword evidence="4" id="KW-1185">Reference proteome</keyword>
<dbReference type="CDD" id="cd13530">
    <property type="entry name" value="PBP2_peptides_like"/>
    <property type="match status" value="1"/>
</dbReference>
<protein>
    <submittedName>
        <fullName evidence="3">Substrate-binding periplasmic protein</fullName>
    </submittedName>
</protein>
<dbReference type="SMART" id="SM00062">
    <property type="entry name" value="PBPb"/>
    <property type="match status" value="1"/>
</dbReference>
<gene>
    <name evidence="3" type="ORF">ACFPZN_32155</name>
</gene>
<proteinExistence type="predicted"/>
<evidence type="ECO:0000313" key="3">
    <source>
        <dbReference type="EMBL" id="MFC5750302.1"/>
    </source>
</evidence>
<dbReference type="Pfam" id="PF00497">
    <property type="entry name" value="SBP_bac_3"/>
    <property type="match status" value="1"/>
</dbReference>
<dbReference type="InterPro" id="IPR001638">
    <property type="entry name" value="Solute-binding_3/MltF_N"/>
</dbReference>
<feature type="domain" description="Solute-binding protein family 3/N-terminal" evidence="2">
    <location>
        <begin position="19"/>
        <end position="239"/>
    </location>
</feature>
<comment type="caution">
    <text evidence="3">The sequence shown here is derived from an EMBL/GenBank/DDBJ whole genome shotgun (WGS) entry which is preliminary data.</text>
</comment>
<dbReference type="Gene3D" id="3.40.190.10">
    <property type="entry name" value="Periplasmic binding protein-like II"/>
    <property type="match status" value="2"/>
</dbReference>
<dbReference type="SUPFAM" id="SSF53850">
    <property type="entry name" value="Periplasmic binding protein-like II"/>
    <property type="match status" value="1"/>
</dbReference>
<dbReference type="Proteomes" id="UP001596074">
    <property type="component" value="Unassembled WGS sequence"/>
</dbReference>
<organism evidence="3 4">
    <name type="scientific">Actinomadura rugatobispora</name>
    <dbReference type="NCBI Taxonomy" id="1994"/>
    <lineage>
        <taxon>Bacteria</taxon>
        <taxon>Bacillati</taxon>
        <taxon>Actinomycetota</taxon>
        <taxon>Actinomycetes</taxon>
        <taxon>Streptosporangiales</taxon>
        <taxon>Thermomonosporaceae</taxon>
        <taxon>Actinomadura</taxon>
    </lineage>
</organism>
<dbReference type="RefSeq" id="WP_378286040.1">
    <property type="nucleotide sequence ID" value="NZ_JBHSON010000052.1"/>
</dbReference>
<evidence type="ECO:0000259" key="2">
    <source>
        <dbReference type="SMART" id="SM00062"/>
    </source>
</evidence>
<accession>A0ABW1A6Q0</accession>
<dbReference type="EMBL" id="JBHSON010000052">
    <property type="protein sequence ID" value="MFC5750302.1"/>
    <property type="molecule type" value="Genomic_DNA"/>
</dbReference>